<protein>
    <submittedName>
        <fullName evidence="2">DUF397 domain-containing protein</fullName>
    </submittedName>
</protein>
<dbReference type="OrthoDB" id="4299240at2"/>
<dbReference type="EMBL" id="CP032568">
    <property type="protein sequence ID" value="AYF76308.1"/>
    <property type="molecule type" value="Genomic_DNA"/>
</dbReference>
<dbReference type="Pfam" id="PF04149">
    <property type="entry name" value="DUF397"/>
    <property type="match status" value="1"/>
</dbReference>
<dbReference type="AlphaFoldDB" id="A0A386ZFK2"/>
<dbReference type="Proteomes" id="UP000267164">
    <property type="component" value="Chromosome"/>
</dbReference>
<dbReference type="KEGG" id="nyu:D7D52_23550"/>
<sequence>MASVDQAGTKWFKSTYSEGGSQCVEVAWLDGGQVGVRDSKNPTGPSLMFTPGAWDAFTASIREGRFKRPV</sequence>
<gene>
    <name evidence="2" type="ORF">D7D52_23550</name>
</gene>
<dbReference type="RefSeq" id="WP_120739698.1">
    <property type="nucleotide sequence ID" value="NZ_CP032568.1"/>
</dbReference>
<keyword evidence="3" id="KW-1185">Reference proteome</keyword>
<dbReference type="InterPro" id="IPR007278">
    <property type="entry name" value="DUF397"/>
</dbReference>
<evidence type="ECO:0000313" key="3">
    <source>
        <dbReference type="Proteomes" id="UP000267164"/>
    </source>
</evidence>
<name>A0A386ZFK2_9NOCA</name>
<proteinExistence type="predicted"/>
<accession>A0A386ZFK2</accession>
<evidence type="ECO:0000259" key="1">
    <source>
        <dbReference type="Pfam" id="PF04149"/>
    </source>
</evidence>
<feature type="domain" description="DUF397" evidence="1">
    <location>
        <begin position="10"/>
        <end position="62"/>
    </location>
</feature>
<reference evidence="2 3" key="1">
    <citation type="submission" date="2018-09" db="EMBL/GenBank/DDBJ databases">
        <title>Nocardia yunnanensis sp. nov., an actinomycete isolated from a soil sample.</title>
        <authorList>
            <person name="Zhang J."/>
        </authorList>
    </citation>
    <scope>NUCLEOTIDE SEQUENCE [LARGE SCALE GENOMIC DNA]</scope>
    <source>
        <strain evidence="2 3">CFHS0054</strain>
    </source>
</reference>
<organism evidence="2 3">
    <name type="scientific">Nocardia yunnanensis</name>
    <dbReference type="NCBI Taxonomy" id="2382165"/>
    <lineage>
        <taxon>Bacteria</taxon>
        <taxon>Bacillati</taxon>
        <taxon>Actinomycetota</taxon>
        <taxon>Actinomycetes</taxon>
        <taxon>Mycobacteriales</taxon>
        <taxon>Nocardiaceae</taxon>
        <taxon>Nocardia</taxon>
    </lineage>
</organism>
<evidence type="ECO:0000313" key="2">
    <source>
        <dbReference type="EMBL" id="AYF76308.1"/>
    </source>
</evidence>